<feature type="region of interest" description="Disordered" evidence="3">
    <location>
        <begin position="211"/>
        <end position="381"/>
    </location>
</feature>
<feature type="coiled-coil region" evidence="2">
    <location>
        <begin position="100"/>
        <end position="127"/>
    </location>
</feature>
<feature type="compositionally biased region" description="Basic and acidic residues" evidence="3">
    <location>
        <begin position="421"/>
        <end position="439"/>
    </location>
</feature>
<proteinExistence type="predicted"/>
<feature type="compositionally biased region" description="Basic and acidic residues" evidence="3">
    <location>
        <begin position="456"/>
        <end position="467"/>
    </location>
</feature>
<evidence type="ECO:0000259" key="4">
    <source>
        <dbReference type="Pfam" id="PF09073"/>
    </source>
</evidence>
<feature type="domain" description="Bud22" evidence="4">
    <location>
        <begin position="67"/>
        <end position="457"/>
    </location>
</feature>
<evidence type="ECO:0000256" key="2">
    <source>
        <dbReference type="SAM" id="Coils"/>
    </source>
</evidence>
<reference evidence="5 6" key="1">
    <citation type="submission" date="2023-04" db="EMBL/GenBank/DDBJ databases">
        <title>Genome of Basidiobolus ranarum AG-B5.</title>
        <authorList>
            <person name="Stajich J.E."/>
            <person name="Carter-House D."/>
            <person name="Gryganskyi A."/>
        </authorList>
    </citation>
    <scope>NUCLEOTIDE SEQUENCE [LARGE SCALE GENOMIC DNA]</scope>
    <source>
        <strain evidence="5 6">AG-B5</strain>
    </source>
</reference>
<dbReference type="Proteomes" id="UP001479436">
    <property type="component" value="Unassembled WGS sequence"/>
</dbReference>
<dbReference type="Pfam" id="PF09073">
    <property type="entry name" value="BUD22"/>
    <property type="match status" value="1"/>
</dbReference>
<sequence length="504" mass="57205">MSKSYKSRKVGENLNWKIGVLEAQAGLDTSIENAKAAARSKGEIDRELAEAEIRKLKAEKLSRKTFHLKKEIRKSLKKAKTFETQKIVKRIKTVRKDLEKKSSKEETDKLKTTIERLERELEMIKTIQTDQLCDLAFYKAIKKDNTLRNHEAFSSLAEPKGTHEVNEDSEAVKLRSNVESRIFGSKPLKDMQAVCIGDLLNIVAPELNVERVASKPKPNPKENKSQPPKKSAQPVGETESLSEEKSDDSEESDDDEREFEAGDEESDDDEREVDDGSEESADEAEESKPKKRRASEIESDDEKNVSRPKQEKKKLTKAQKERKKAKAQQKKPEFDADGVPTTSMFMDTLGGYKSSDPEDYEDEAFDQIYGKPKKNRPGQRARKMMWEKLHGNNANHIKAQIEAEKQAAQVAKWRAQQTFGDKPRQRATTEKLHPSWEAKKKQKNAAVVPFKGSKITFKDEGGDKNHSNIDPATLHPSWEAKRRQKEAQAALASVKNTKIVFDSD</sequence>
<feature type="compositionally biased region" description="Basic and acidic residues" evidence="3">
    <location>
        <begin position="211"/>
        <end position="224"/>
    </location>
</feature>
<feature type="region of interest" description="Disordered" evidence="3">
    <location>
        <begin position="415"/>
        <end position="484"/>
    </location>
</feature>
<name>A0ABR2X1F4_9FUNG</name>
<feature type="compositionally biased region" description="Acidic residues" evidence="3">
    <location>
        <begin position="245"/>
        <end position="285"/>
    </location>
</feature>
<keyword evidence="1 2" id="KW-0175">Coiled coil</keyword>
<accession>A0ABR2X1F4</accession>
<dbReference type="PANTHER" id="PTHR23325:SF1">
    <property type="entry name" value="SERUM RESPONSE FACTOR-BINDING PROTEIN 1"/>
    <property type="match status" value="1"/>
</dbReference>
<feature type="compositionally biased region" description="Basic residues" evidence="3">
    <location>
        <begin position="371"/>
        <end position="381"/>
    </location>
</feature>
<organism evidence="5 6">
    <name type="scientific">Basidiobolus ranarum</name>
    <dbReference type="NCBI Taxonomy" id="34480"/>
    <lineage>
        <taxon>Eukaryota</taxon>
        <taxon>Fungi</taxon>
        <taxon>Fungi incertae sedis</taxon>
        <taxon>Zoopagomycota</taxon>
        <taxon>Entomophthoromycotina</taxon>
        <taxon>Basidiobolomycetes</taxon>
        <taxon>Basidiobolales</taxon>
        <taxon>Basidiobolaceae</taxon>
        <taxon>Basidiobolus</taxon>
    </lineage>
</organism>
<protein>
    <recommendedName>
        <fullName evidence="4">Bud22 domain-containing protein</fullName>
    </recommendedName>
</protein>
<gene>
    <name evidence="5" type="ORF">K7432_002539</name>
</gene>
<evidence type="ECO:0000256" key="1">
    <source>
        <dbReference type="ARBA" id="ARBA00023054"/>
    </source>
</evidence>
<evidence type="ECO:0000313" key="6">
    <source>
        <dbReference type="Proteomes" id="UP001479436"/>
    </source>
</evidence>
<comment type="caution">
    <text evidence="5">The sequence shown here is derived from an EMBL/GenBank/DDBJ whole genome shotgun (WGS) entry which is preliminary data.</text>
</comment>
<keyword evidence="6" id="KW-1185">Reference proteome</keyword>
<evidence type="ECO:0000256" key="3">
    <source>
        <dbReference type="SAM" id="MobiDB-lite"/>
    </source>
</evidence>
<dbReference type="PANTHER" id="PTHR23325">
    <property type="entry name" value="SERUM RESPONSE FACTOR-BINDING"/>
    <property type="match status" value="1"/>
</dbReference>
<dbReference type="InterPro" id="IPR037393">
    <property type="entry name" value="Bud22/SRFB1"/>
</dbReference>
<evidence type="ECO:0000313" key="5">
    <source>
        <dbReference type="EMBL" id="KAK9767566.1"/>
    </source>
</evidence>
<dbReference type="InterPro" id="IPR015158">
    <property type="entry name" value="Bud22_dom"/>
</dbReference>
<dbReference type="EMBL" id="JASJQH010000069">
    <property type="protein sequence ID" value="KAK9767566.1"/>
    <property type="molecule type" value="Genomic_DNA"/>
</dbReference>
<feature type="compositionally biased region" description="Basic residues" evidence="3">
    <location>
        <begin position="310"/>
        <end position="329"/>
    </location>
</feature>